<name>A0A0F6YNU3_9CAUD</name>
<organism evidence="1 2">
    <name type="scientific">Sinorhizobium phage phiM7</name>
    <dbReference type="NCBI Taxonomy" id="1647403"/>
    <lineage>
        <taxon>Viruses</taxon>
        <taxon>Duplodnaviria</taxon>
        <taxon>Heunggongvirae</taxon>
        <taxon>Uroviricota</taxon>
        <taxon>Caudoviricetes</taxon>
        <taxon>Emdodecavirus</taxon>
        <taxon>Emdodecavirus M7</taxon>
    </lineage>
</organism>
<dbReference type="EMBL" id="KR052480">
    <property type="protein sequence ID" value="AKF12704.1"/>
    <property type="molecule type" value="Genomic_DNA"/>
</dbReference>
<sequence>MTEETTRKPSAVLYLYDDPTDELQYTVEWEFVDVSGNDKASSSHIALGAIIHAFQNGELDRIINTFADYAIEALTPVETE</sequence>
<proteinExistence type="predicted"/>
<accession>A0A0F6YNU3</accession>
<protein>
    <submittedName>
        <fullName evidence="1">Uncharacterized protein</fullName>
    </submittedName>
</protein>
<evidence type="ECO:0000313" key="1">
    <source>
        <dbReference type="EMBL" id="AKF12704.1"/>
    </source>
</evidence>
<evidence type="ECO:0000313" key="2">
    <source>
        <dbReference type="Proteomes" id="UP000221947"/>
    </source>
</evidence>
<gene>
    <name evidence="1" type="ORF">PHIM7_158</name>
</gene>
<dbReference type="Proteomes" id="UP000221947">
    <property type="component" value="Segment"/>
</dbReference>
<reference evidence="1 2" key="1">
    <citation type="submission" date="2015-04" db="EMBL/GenBank/DDBJ databases">
        <authorList>
            <person name="Schouten J.T."/>
            <person name="Crockett J.T."/>
            <person name="Hodson T.S."/>
            <person name="Hyde J.R."/>
            <person name="Smith T.A."/>
            <person name="Merrill B.D."/>
            <person name="Crook M.B."/>
            <person name="Griffitts J.S."/>
            <person name="Burnett S.H."/>
            <person name="Grose J.H."/>
            <person name="Breakwell D.P."/>
        </authorList>
    </citation>
    <scope>NUCLEOTIDE SEQUENCE [LARGE SCALE GENOMIC DNA]</scope>
</reference>
<keyword evidence="2" id="KW-1185">Reference proteome</keyword>